<accession>X1P7U9</accession>
<name>X1P7U9_9ZZZZ</name>
<sequence>MSNTLVYAMSANASIKLEQFNEIFRHVYLPYGGQNDEQIDVDARQQVIRILDSLGYCEFDFDNRMVYMCKPSLVLLPEFGLPKALLVGARTPRLEKKLKASVKERRRKAMLDHLQHSWNNTGIPTGLCIQAMDKTIIQEIADEAGIDCDVTTPAAWRLADMSATLDEVKYELNFEKRVEPSWNKRAFIIERLMFSSYTTEDSSQCLVEYRNPVTKQLHHWIWNGDDAAEINRDWGRYTVL</sequence>
<protein>
    <submittedName>
        <fullName evidence="1">Uncharacterized protein</fullName>
    </submittedName>
</protein>
<proteinExistence type="predicted"/>
<comment type="caution">
    <text evidence="1">The sequence shown here is derived from an EMBL/GenBank/DDBJ whole genome shotgun (WGS) entry which is preliminary data.</text>
</comment>
<dbReference type="AlphaFoldDB" id="X1P7U9"/>
<organism evidence="1">
    <name type="scientific">marine sediment metagenome</name>
    <dbReference type="NCBI Taxonomy" id="412755"/>
    <lineage>
        <taxon>unclassified sequences</taxon>
        <taxon>metagenomes</taxon>
        <taxon>ecological metagenomes</taxon>
    </lineage>
</organism>
<evidence type="ECO:0000313" key="1">
    <source>
        <dbReference type="EMBL" id="GAI26974.1"/>
    </source>
</evidence>
<feature type="non-terminal residue" evidence="1">
    <location>
        <position position="240"/>
    </location>
</feature>
<gene>
    <name evidence="1" type="ORF">S06H3_37880</name>
</gene>
<dbReference type="EMBL" id="BARV01023048">
    <property type="protein sequence ID" value="GAI26974.1"/>
    <property type="molecule type" value="Genomic_DNA"/>
</dbReference>
<reference evidence="1" key="1">
    <citation type="journal article" date="2014" name="Front. Microbiol.">
        <title>High frequency of phylogenetically diverse reductive dehalogenase-homologous genes in deep subseafloor sedimentary metagenomes.</title>
        <authorList>
            <person name="Kawai M."/>
            <person name="Futagami T."/>
            <person name="Toyoda A."/>
            <person name="Takaki Y."/>
            <person name="Nishi S."/>
            <person name="Hori S."/>
            <person name="Arai W."/>
            <person name="Tsubouchi T."/>
            <person name="Morono Y."/>
            <person name="Uchiyama I."/>
            <person name="Ito T."/>
            <person name="Fujiyama A."/>
            <person name="Inagaki F."/>
            <person name="Takami H."/>
        </authorList>
    </citation>
    <scope>NUCLEOTIDE SEQUENCE</scope>
    <source>
        <strain evidence="1">Expedition CK06-06</strain>
    </source>
</reference>